<dbReference type="HOGENOM" id="CLU_1695429_0_0_1"/>
<dbReference type="EMBL" id="KI966427">
    <property type="protein sequence ID" value="EWC45322.1"/>
    <property type="molecule type" value="Genomic_DNA"/>
</dbReference>
<name>W7HYQ4_9PEZI</name>
<evidence type="ECO:0000313" key="1">
    <source>
        <dbReference type="EMBL" id="EWC45322.1"/>
    </source>
</evidence>
<accession>W7HYQ4</accession>
<sequence length="150" mass="17471">MSNNSTFNPEILNPQTHEEREFLKSGHLEKSARVPRVRELIGLSLQAGDGPNIEPELAKRWQLLRKDIIALSSYLDFFDDSPGNELKILGEFAQLPEIRRLNGERLDDGKFYPRRMQANPSYFIRWFINNRVEALRHSHNVATRKTRLAE</sequence>
<keyword evidence="2" id="KW-1185">Reference proteome</keyword>
<organism evidence="1 2">
    <name type="scientific">Drechslerella stenobrocha 248</name>
    <dbReference type="NCBI Taxonomy" id="1043628"/>
    <lineage>
        <taxon>Eukaryota</taxon>
        <taxon>Fungi</taxon>
        <taxon>Dikarya</taxon>
        <taxon>Ascomycota</taxon>
        <taxon>Pezizomycotina</taxon>
        <taxon>Orbiliomycetes</taxon>
        <taxon>Orbiliales</taxon>
        <taxon>Orbiliaceae</taxon>
        <taxon>Drechslerella</taxon>
    </lineage>
</organism>
<protein>
    <submittedName>
        <fullName evidence="1">Uncharacterized protein</fullName>
    </submittedName>
</protein>
<reference evidence="1 2" key="1">
    <citation type="submission" date="2013-05" db="EMBL/GenBank/DDBJ databases">
        <title>Drechslerella stenobrocha genome reveals carnivorous origination and mechanical trapping mechanism of predatory fungi.</title>
        <authorList>
            <person name="Liu X."/>
            <person name="Zhang W."/>
            <person name="Liu K."/>
        </authorList>
    </citation>
    <scope>NUCLEOTIDE SEQUENCE [LARGE SCALE GENOMIC DNA]</scope>
    <source>
        <strain evidence="1 2">248</strain>
    </source>
</reference>
<proteinExistence type="predicted"/>
<dbReference type="AlphaFoldDB" id="W7HYQ4"/>
<evidence type="ECO:0000313" key="2">
    <source>
        <dbReference type="Proteomes" id="UP000024837"/>
    </source>
</evidence>
<gene>
    <name evidence="1" type="ORF">DRE_00721</name>
</gene>
<dbReference type="Proteomes" id="UP000024837">
    <property type="component" value="Unassembled WGS sequence"/>
</dbReference>